<dbReference type="Pfam" id="PF00873">
    <property type="entry name" value="ACR_tran"/>
    <property type="match status" value="1"/>
</dbReference>
<evidence type="ECO:0000313" key="3">
    <source>
        <dbReference type="Proteomes" id="UP000257143"/>
    </source>
</evidence>
<evidence type="ECO:0000313" key="2">
    <source>
        <dbReference type="EMBL" id="RDW20292.1"/>
    </source>
</evidence>
<organism evidence="2 3">
    <name type="scientific">Oceanobacillus arenosus</name>
    <dbReference type="NCBI Taxonomy" id="1229153"/>
    <lineage>
        <taxon>Bacteria</taxon>
        <taxon>Bacillati</taxon>
        <taxon>Bacillota</taxon>
        <taxon>Bacilli</taxon>
        <taxon>Bacillales</taxon>
        <taxon>Bacillaceae</taxon>
        <taxon>Oceanobacillus</taxon>
    </lineage>
</organism>
<evidence type="ECO:0000256" key="1">
    <source>
        <dbReference type="SAM" id="Phobius"/>
    </source>
</evidence>
<feature type="transmembrane region" description="Helical" evidence="1">
    <location>
        <begin position="871"/>
        <end position="891"/>
    </location>
</feature>
<proteinExistence type="predicted"/>
<feature type="transmembrane region" description="Helical" evidence="1">
    <location>
        <begin position="897"/>
        <end position="918"/>
    </location>
</feature>
<keyword evidence="1" id="KW-0472">Membrane</keyword>
<dbReference type="GO" id="GO:0005886">
    <property type="term" value="C:plasma membrane"/>
    <property type="evidence" value="ECO:0007669"/>
    <property type="project" value="TreeGrafter"/>
</dbReference>
<feature type="transmembrane region" description="Helical" evidence="1">
    <location>
        <begin position="340"/>
        <end position="359"/>
    </location>
</feature>
<dbReference type="PANTHER" id="PTHR32063:SF0">
    <property type="entry name" value="SWARMING MOTILITY PROTEIN SWRC"/>
    <property type="match status" value="1"/>
</dbReference>
<comment type="caution">
    <text evidence="2">The sequence shown here is derived from an EMBL/GenBank/DDBJ whole genome shotgun (WGS) entry which is preliminary data.</text>
</comment>
<feature type="transmembrane region" description="Helical" evidence="1">
    <location>
        <begin position="526"/>
        <end position="548"/>
    </location>
</feature>
<dbReference type="SUPFAM" id="SSF82693">
    <property type="entry name" value="Multidrug efflux transporter AcrB pore domain, PN1, PN2, PC1 and PC2 subdomains"/>
    <property type="match status" value="1"/>
</dbReference>
<feature type="transmembrane region" description="Helical" evidence="1">
    <location>
        <begin position="974"/>
        <end position="999"/>
    </location>
</feature>
<feature type="transmembrane region" description="Helical" evidence="1">
    <location>
        <begin position="939"/>
        <end position="962"/>
    </location>
</feature>
<keyword evidence="3" id="KW-1185">Reference proteome</keyword>
<dbReference type="SUPFAM" id="SSF82714">
    <property type="entry name" value="Multidrug efflux transporter AcrB TolC docking domain, DN and DC subdomains"/>
    <property type="match status" value="2"/>
</dbReference>
<feature type="transmembrane region" description="Helical" evidence="1">
    <location>
        <begin position="845"/>
        <end position="864"/>
    </location>
</feature>
<accession>A0A3D8PWZ1</accession>
<dbReference type="InterPro" id="IPR027463">
    <property type="entry name" value="AcrB_DN_DC_subdom"/>
</dbReference>
<dbReference type="InterPro" id="IPR001036">
    <property type="entry name" value="Acrflvin-R"/>
</dbReference>
<gene>
    <name evidence="2" type="ORF">CWR48_06280</name>
</gene>
<reference evidence="3" key="1">
    <citation type="submission" date="2017-11" db="EMBL/GenBank/DDBJ databases">
        <authorList>
            <person name="Zhu W."/>
        </authorList>
    </citation>
    <scope>NUCLEOTIDE SEQUENCE [LARGE SCALE GENOMIC DNA]</scope>
    <source>
        <strain evidence="3">CAU 1183</strain>
    </source>
</reference>
<dbReference type="Gene3D" id="1.20.1640.10">
    <property type="entry name" value="Multidrug efflux transporter AcrB transmembrane domain"/>
    <property type="match status" value="2"/>
</dbReference>
<dbReference type="AlphaFoldDB" id="A0A3D8PWZ1"/>
<sequence length="1019" mass="110679">MMKSIIRFSMKNGVALFLVVFLMVAGGIYALKEINIEKYPSVDIPYLTVVIPYPGASPEQSMKEIGEPVERELLNLDGVENVYTDGVANAVYATLEFDMSVDMNEAEQTVRASVDKIQLPELAEDPLYYPSGPEPDPTIFSMGIYAEEGQENVQQYVEEEIIPRIEVIEGVSEVVVGGTDDPTVSIRLFPDELKEKGITLDDIKTAISANNLTIPTGDISVGDEVLPVRVSKELKSIEDVENIPLFMQQVAAPNATPELKSVRLSEVAEITYDTENTSNITRINGEPGVSFGIIAEGGANTVEIVEQARKEIESIKLPEGYEAEILRDQSIEIEDSVYSMLREALLGALMAVIVTLLFLRNIRSTIIAVISIPLSILSSLMLMNALGYTLNIMTLAGIAVAVGRVVDDSIVVIENVFRRVRTSKDRDEKLIEEATREVASAITSSTITTVAVFLPMAFVPGIVGGFFKPLAWTIVISLLISLVVAITVVPLMSKTFLLNMKPKEYKENGIQKGYRKSLQWVLKHRFVTLTIALVLLIGSVVFIAPGLGTTFLPQEKSSNYDVGITMPKGTSPELTNEAASTVEDILLTSDEVELVNTNVNGENENASISFVVKESVEDVDRFAEDLRDQFEKIPNVASISLTGVGGLIGGAENQYALVVNGANSEDIKTASEQIVTRLQEVEGMADVTSSIEGEEPEIEMELDVNKLADHGLMPAMIGQSLRSLINGDVITTMTMEDKMTDVVLGLKMDEVASLEDLGNQEINNVIGIPVAINEIGELKQVNNPTAVSHLNTNEYVMISGLITDQNTGDVTARVDEAISNLDLPDSVSYYEQGTSEIMADGFKNLGLAIIVSIFLVYLIMVISFGEGKAPFVILFAIPFSIIGSLIGLFIMQEPIGMPAMIGLLMLNGIVVTNAIVLIDKVKKNEKVGMKKHQALIEAGVVRIRPILMTAIATVGALIPMAISSNAGIVSKSLAVVVIGGLSTSTILTLFIVPVLYSLFNREKKDKTIKDEEEQQLKVM</sequence>
<dbReference type="EMBL" id="PIOC01000010">
    <property type="protein sequence ID" value="RDW20292.1"/>
    <property type="molecule type" value="Genomic_DNA"/>
</dbReference>
<dbReference type="Gene3D" id="3.30.70.1430">
    <property type="entry name" value="Multidrug efflux transporter AcrB pore domain"/>
    <property type="match status" value="2"/>
</dbReference>
<dbReference type="Gene3D" id="3.30.70.1320">
    <property type="entry name" value="Multidrug efflux transporter AcrB pore domain like"/>
    <property type="match status" value="1"/>
</dbReference>
<dbReference type="Gene3D" id="3.30.2090.10">
    <property type="entry name" value="Multidrug efflux transporter AcrB TolC docking domain, DN and DC subdomains"/>
    <property type="match status" value="2"/>
</dbReference>
<feature type="transmembrane region" description="Helical" evidence="1">
    <location>
        <begin position="366"/>
        <end position="386"/>
    </location>
</feature>
<dbReference type="Proteomes" id="UP000257143">
    <property type="component" value="Unassembled WGS sequence"/>
</dbReference>
<dbReference type="GO" id="GO:0042910">
    <property type="term" value="F:xenobiotic transmembrane transporter activity"/>
    <property type="evidence" value="ECO:0007669"/>
    <property type="project" value="TreeGrafter"/>
</dbReference>
<dbReference type="PRINTS" id="PR00702">
    <property type="entry name" value="ACRIFLAVINRP"/>
</dbReference>
<feature type="transmembrane region" description="Helical" evidence="1">
    <location>
        <begin position="470"/>
        <end position="493"/>
    </location>
</feature>
<feature type="transmembrane region" description="Helical" evidence="1">
    <location>
        <begin position="438"/>
        <end position="458"/>
    </location>
</feature>
<feature type="transmembrane region" description="Helical" evidence="1">
    <location>
        <begin position="392"/>
        <end position="417"/>
    </location>
</feature>
<dbReference type="OrthoDB" id="9757876at2"/>
<dbReference type="SUPFAM" id="SSF82866">
    <property type="entry name" value="Multidrug efflux transporter AcrB transmembrane domain"/>
    <property type="match status" value="2"/>
</dbReference>
<keyword evidence="1" id="KW-1133">Transmembrane helix</keyword>
<protein>
    <submittedName>
        <fullName evidence="2">Acriflavin resistance protein</fullName>
    </submittedName>
</protein>
<dbReference type="PANTHER" id="PTHR32063">
    <property type="match status" value="1"/>
</dbReference>
<name>A0A3D8PWZ1_9BACI</name>
<dbReference type="Gene3D" id="3.30.70.1440">
    <property type="entry name" value="Multidrug efflux transporter AcrB pore domain"/>
    <property type="match status" value="1"/>
</dbReference>
<keyword evidence="1" id="KW-0812">Transmembrane</keyword>